<proteinExistence type="predicted"/>
<protein>
    <submittedName>
        <fullName evidence="1">Uncharacterized protein</fullName>
    </submittedName>
</protein>
<dbReference type="AlphaFoldDB" id="A0A380W3K6"/>
<name>A0A380W3K6_AFIFE</name>
<organism evidence="1 2">
    <name type="scientific">Afipia felis</name>
    <name type="common">Cat scratch disease bacillus</name>
    <dbReference type="NCBI Taxonomy" id="1035"/>
    <lineage>
        <taxon>Bacteria</taxon>
        <taxon>Pseudomonadati</taxon>
        <taxon>Pseudomonadota</taxon>
        <taxon>Alphaproteobacteria</taxon>
        <taxon>Hyphomicrobiales</taxon>
        <taxon>Nitrobacteraceae</taxon>
        <taxon>Afipia</taxon>
    </lineage>
</organism>
<evidence type="ECO:0000313" key="2">
    <source>
        <dbReference type="Proteomes" id="UP000254343"/>
    </source>
</evidence>
<dbReference type="EMBL" id="UIGB01000001">
    <property type="protein sequence ID" value="SUU83063.1"/>
    <property type="molecule type" value="Genomic_DNA"/>
</dbReference>
<accession>A0A380W3K6</accession>
<evidence type="ECO:0000313" key="1">
    <source>
        <dbReference type="EMBL" id="SUU83063.1"/>
    </source>
</evidence>
<sequence length="39" mass="4658">MITSRKARAYFNNKIRNLEVYLETLASQFGYDVTFKRNV</sequence>
<dbReference type="Proteomes" id="UP000254343">
    <property type="component" value="Unassembled WGS sequence"/>
</dbReference>
<gene>
    <name evidence="1" type="ORF">NCTC12722_00223</name>
</gene>
<reference evidence="1 2" key="1">
    <citation type="submission" date="2018-06" db="EMBL/GenBank/DDBJ databases">
        <authorList>
            <consortium name="Pathogen Informatics"/>
            <person name="Doyle S."/>
        </authorList>
    </citation>
    <scope>NUCLEOTIDE SEQUENCE [LARGE SCALE GENOMIC DNA]</scope>
    <source>
        <strain evidence="1 2">NCTC12722</strain>
    </source>
</reference>